<evidence type="ECO:0000313" key="2">
    <source>
        <dbReference type="Proteomes" id="UP001237207"/>
    </source>
</evidence>
<dbReference type="Proteomes" id="UP001237207">
    <property type="component" value="Unassembled WGS sequence"/>
</dbReference>
<dbReference type="Gene3D" id="6.20.20.10">
    <property type="match status" value="1"/>
</dbReference>
<organism evidence="1 2">
    <name type="scientific">Oikeobacillus pervagus</name>
    <dbReference type="NCBI Taxonomy" id="1325931"/>
    <lineage>
        <taxon>Bacteria</taxon>
        <taxon>Bacillati</taxon>
        <taxon>Bacillota</taxon>
        <taxon>Bacilli</taxon>
        <taxon>Bacillales</taxon>
        <taxon>Bacillaceae</taxon>
        <taxon>Oikeobacillus</taxon>
    </lineage>
</organism>
<reference evidence="1" key="1">
    <citation type="submission" date="2023-07" db="EMBL/GenBank/DDBJ databases">
        <title>Genomic Encyclopedia of Type Strains, Phase IV (KMG-IV): sequencing the most valuable type-strain genomes for metagenomic binning, comparative biology and taxonomic classification.</title>
        <authorList>
            <person name="Goeker M."/>
        </authorList>
    </citation>
    <scope>NUCLEOTIDE SEQUENCE</scope>
    <source>
        <strain evidence="1">DSM 23947</strain>
    </source>
</reference>
<evidence type="ECO:0000313" key="1">
    <source>
        <dbReference type="EMBL" id="MDQ0215180.1"/>
    </source>
</evidence>
<name>A0AAJ1T5G8_9BACI</name>
<dbReference type="Pfam" id="PF17302">
    <property type="entry name" value="DUF5351"/>
    <property type="match status" value="1"/>
</dbReference>
<dbReference type="InterPro" id="IPR035272">
    <property type="entry name" value="DUF5351"/>
</dbReference>
<keyword evidence="2" id="KW-1185">Reference proteome</keyword>
<sequence length="43" mass="4747">MKTETKQKECTYCSGSGYFQLLLGGSETCRHCEGNGKENVEEA</sequence>
<accession>A0AAJ1T5G8</accession>
<dbReference type="AlphaFoldDB" id="A0AAJ1T5G8"/>
<dbReference type="SUPFAM" id="SSF57938">
    <property type="entry name" value="DnaJ/Hsp40 cysteine-rich domain"/>
    <property type="match status" value="1"/>
</dbReference>
<gene>
    <name evidence="1" type="ORF">J2S13_001579</name>
</gene>
<dbReference type="EMBL" id="JAUSUC010000015">
    <property type="protein sequence ID" value="MDQ0215180.1"/>
    <property type="molecule type" value="Genomic_DNA"/>
</dbReference>
<comment type="caution">
    <text evidence="1">The sequence shown here is derived from an EMBL/GenBank/DDBJ whole genome shotgun (WGS) entry which is preliminary data.</text>
</comment>
<dbReference type="RefSeq" id="WP_307257176.1">
    <property type="nucleotide sequence ID" value="NZ_JAUSUC010000015.1"/>
</dbReference>
<dbReference type="InterPro" id="IPR036410">
    <property type="entry name" value="HSP_DnaJ_Cys-rich_dom_sf"/>
</dbReference>
<protein>
    <submittedName>
        <fullName evidence="1">DnaJ-class molecular chaperone</fullName>
    </submittedName>
</protein>
<proteinExistence type="predicted"/>